<evidence type="ECO:0000256" key="1">
    <source>
        <dbReference type="ARBA" id="ARBA00000085"/>
    </source>
</evidence>
<dbReference type="CDD" id="cd00082">
    <property type="entry name" value="HisKA"/>
    <property type="match status" value="1"/>
</dbReference>
<dbReference type="PRINTS" id="PR00344">
    <property type="entry name" value="BCTRLSENSOR"/>
</dbReference>
<dbReference type="InterPro" id="IPR005467">
    <property type="entry name" value="His_kinase_dom"/>
</dbReference>
<feature type="domain" description="Histidine kinase" evidence="6">
    <location>
        <begin position="812"/>
        <end position="1028"/>
    </location>
</feature>
<feature type="domain" description="PAS" evidence="7">
    <location>
        <begin position="412"/>
        <end position="482"/>
    </location>
</feature>
<dbReference type="InterPro" id="IPR052162">
    <property type="entry name" value="Sensor_kinase/Photoreceptor"/>
</dbReference>
<dbReference type="SMART" id="SM00086">
    <property type="entry name" value="PAC"/>
    <property type="match status" value="5"/>
</dbReference>
<gene>
    <name evidence="9" type="ORF">FDY95_09365</name>
</gene>
<dbReference type="Proteomes" id="UP000305517">
    <property type="component" value="Unassembled WGS sequence"/>
</dbReference>
<dbReference type="AlphaFoldDB" id="A0A5R8WSQ4"/>
<dbReference type="InterPro" id="IPR036097">
    <property type="entry name" value="HisK_dim/P_sf"/>
</dbReference>
<dbReference type="EC" id="2.7.13.3" evidence="2"/>
<evidence type="ECO:0000259" key="8">
    <source>
        <dbReference type="PROSITE" id="PS50113"/>
    </source>
</evidence>
<protein>
    <recommendedName>
        <fullName evidence="2">histidine kinase</fullName>
        <ecNumber evidence="2">2.7.13.3</ecNumber>
    </recommendedName>
</protein>
<sequence>MPPARSVSLGYAAPPIFRSRAVMSSSPAPDFGLLFDALPTPQLALAADQTVVAANAAMGQWLGRPTAELQGTDAATALPLADADWPQLMTELRQERREQTVRLLTAAGPQPLTLRPVPADAAAELRYLLVAPAAPAPAAASAAAPRRQQEQFRFLSEVIPQLVWTTNAQGRPDYFNQRWLDYTGLPGLGAADPAWTAALHPADAPAAAARWQQALTGAEPYRAELRLRAHDGRYRWFLVQAQPLRTAQGRVSQWLGTCTDIDDAKRVQQRLLAKDRQLQQILGEVPAYVATLFGTEHICSFVTPNFQELLGGRLRPGWSVNETVPEFQQQGLSALLDEAYHLGRTITRQACPLDWLNAASGQPTRHYYDLTLQPLLTEQGLVQGVLFFAIDATERVQAQQRSERLTAAGRRRNEQVRAMTEALPLISFSQAPSGRVVYVSPQWGDYTGVPSLAAGGRDWRSFVHPADLAAVATSFARARRARTPWTTQLRLRRHDGQYCWHLIRSLPVFDEQGRLSRWYGSLTDVHEQQELHERLRRSEERFRLLTQSIPHIIWTADAHGRLDYLSPQWFRLTGQDAQDPTVLGPEAGWLQALHPDDVAPARARIVTALQTRRSYVMEVRLRRRDGQYRWHLVHGVPELDIDGAVLRLFGSNTDIHEQYELQAELRRSEVEFRFLADSIPQLVWTLEPDGTPSFLNEEWQKYTGLALAEVQQHGWGALVPESERDLAEHTLRENVRLGRVHEHENRLRRAADGQYRWHLHRARPMRDVHGRIVRWFGTSTDIDDYKRFQHDMEARNAELMRINQDLDNFVYTASHDLRQPIDNMGGIFHELVRSARFDDPDAPALVTMFEHSLEQIYTTIQELSALVQAQKHSLTAAPEEVRLERLTQEVLHSIGEQVRGAGAVVETDFAAVPAVEFIRPNLQSVLYNLLSNAVKYRAPDRPPRIRVWTERLPDAVQLTVQDNGLGIDLERHGKELFQLFRRFHDHVPGSGTGLYLVQRLVQAHGGKLEVESQVGEGTTFRVWLPVGGNGQLMP</sequence>
<keyword evidence="10" id="KW-1185">Reference proteome</keyword>
<feature type="domain" description="PAC" evidence="8">
    <location>
        <begin position="221"/>
        <end position="273"/>
    </location>
</feature>
<feature type="domain" description="PAC" evidence="8">
    <location>
        <begin position="485"/>
        <end position="537"/>
    </location>
</feature>
<dbReference type="Pfam" id="PF02518">
    <property type="entry name" value="HATPase_c"/>
    <property type="match status" value="1"/>
</dbReference>
<dbReference type="InterPro" id="IPR004358">
    <property type="entry name" value="Sig_transdc_His_kin-like_C"/>
</dbReference>
<evidence type="ECO:0000256" key="4">
    <source>
        <dbReference type="ARBA" id="ARBA00022679"/>
    </source>
</evidence>
<dbReference type="SUPFAM" id="SSF55785">
    <property type="entry name" value="PYP-like sensor domain (PAS domain)"/>
    <property type="match status" value="5"/>
</dbReference>
<dbReference type="InterPro" id="IPR013656">
    <property type="entry name" value="PAS_4"/>
</dbReference>
<dbReference type="InterPro" id="IPR013655">
    <property type="entry name" value="PAS_fold_3"/>
</dbReference>
<feature type="domain" description="PAS" evidence="7">
    <location>
        <begin position="538"/>
        <end position="612"/>
    </location>
</feature>
<dbReference type="Pfam" id="PF08447">
    <property type="entry name" value="PAS_3"/>
    <property type="match status" value="4"/>
</dbReference>
<dbReference type="PROSITE" id="PS50112">
    <property type="entry name" value="PAS"/>
    <property type="match status" value="2"/>
</dbReference>
<dbReference type="NCBIfam" id="TIGR00229">
    <property type="entry name" value="sensory_box"/>
    <property type="match status" value="4"/>
</dbReference>
<dbReference type="EMBL" id="VAJM01000003">
    <property type="protein sequence ID" value="TLM94211.1"/>
    <property type="molecule type" value="Genomic_DNA"/>
</dbReference>
<dbReference type="Gene3D" id="3.30.450.20">
    <property type="entry name" value="PAS domain"/>
    <property type="match status" value="5"/>
</dbReference>
<dbReference type="Gene3D" id="1.10.287.130">
    <property type="match status" value="1"/>
</dbReference>
<name>A0A5R8WSQ4_9BACT</name>
<evidence type="ECO:0000313" key="10">
    <source>
        <dbReference type="Proteomes" id="UP000305517"/>
    </source>
</evidence>
<evidence type="ECO:0000313" key="9">
    <source>
        <dbReference type="EMBL" id="TLM94211.1"/>
    </source>
</evidence>
<evidence type="ECO:0000259" key="7">
    <source>
        <dbReference type="PROSITE" id="PS50112"/>
    </source>
</evidence>
<comment type="caution">
    <text evidence="9">The sequence shown here is derived from an EMBL/GenBank/DDBJ whole genome shotgun (WGS) entry which is preliminary data.</text>
</comment>
<dbReference type="Pfam" id="PF08448">
    <property type="entry name" value="PAS_4"/>
    <property type="match status" value="1"/>
</dbReference>
<comment type="catalytic activity">
    <reaction evidence="1">
        <text>ATP + protein L-histidine = ADP + protein N-phospho-L-histidine.</text>
        <dbReference type="EC" id="2.7.13.3"/>
    </reaction>
</comment>
<keyword evidence="4" id="KW-0808">Transferase</keyword>
<dbReference type="OrthoDB" id="9766459at2"/>
<dbReference type="PROSITE" id="PS50109">
    <property type="entry name" value="HIS_KIN"/>
    <property type="match status" value="1"/>
</dbReference>
<dbReference type="PANTHER" id="PTHR43304:SF1">
    <property type="entry name" value="PAC DOMAIN-CONTAINING PROTEIN"/>
    <property type="match status" value="1"/>
</dbReference>
<organism evidence="9 10">
    <name type="scientific">Hymenobacter jeollabukensis</name>
    <dbReference type="NCBI Taxonomy" id="2025313"/>
    <lineage>
        <taxon>Bacteria</taxon>
        <taxon>Pseudomonadati</taxon>
        <taxon>Bacteroidota</taxon>
        <taxon>Cytophagia</taxon>
        <taxon>Cytophagales</taxon>
        <taxon>Hymenobacteraceae</taxon>
        <taxon>Hymenobacter</taxon>
    </lineage>
</organism>
<reference evidence="9 10" key="1">
    <citation type="submission" date="2019-05" db="EMBL/GenBank/DDBJ databases">
        <title>Hymenobacter edaphi sp. nov., isolated from abandoned arsenic-contaminated farmland soil.</title>
        <authorList>
            <person name="Nie L."/>
        </authorList>
    </citation>
    <scope>NUCLEOTIDE SEQUENCE [LARGE SCALE GENOMIC DNA]</scope>
    <source>
        <strain evidence="9 10">1-3-3-8</strain>
    </source>
</reference>
<evidence type="ECO:0000256" key="5">
    <source>
        <dbReference type="ARBA" id="ARBA00022777"/>
    </source>
</evidence>
<dbReference type="SMART" id="SM00387">
    <property type="entry name" value="HATPase_c"/>
    <property type="match status" value="1"/>
</dbReference>
<dbReference type="SUPFAM" id="SSF55874">
    <property type="entry name" value="ATPase domain of HSP90 chaperone/DNA topoisomerase II/histidine kinase"/>
    <property type="match status" value="1"/>
</dbReference>
<feature type="domain" description="PAC" evidence="8">
    <location>
        <begin position="741"/>
        <end position="794"/>
    </location>
</feature>
<evidence type="ECO:0000256" key="2">
    <source>
        <dbReference type="ARBA" id="ARBA00012438"/>
    </source>
</evidence>
<keyword evidence="5" id="KW-0418">Kinase</keyword>
<dbReference type="SMART" id="SM00091">
    <property type="entry name" value="PAS"/>
    <property type="match status" value="5"/>
</dbReference>
<dbReference type="SUPFAM" id="SSF47384">
    <property type="entry name" value="Homodimeric domain of signal transducing histidine kinase"/>
    <property type="match status" value="1"/>
</dbReference>
<dbReference type="InterPro" id="IPR035965">
    <property type="entry name" value="PAS-like_dom_sf"/>
</dbReference>
<feature type="domain" description="PAC" evidence="8">
    <location>
        <begin position="615"/>
        <end position="667"/>
    </location>
</feature>
<accession>A0A5R8WSQ4</accession>
<dbReference type="PROSITE" id="PS50113">
    <property type="entry name" value="PAC"/>
    <property type="match status" value="4"/>
</dbReference>
<evidence type="ECO:0000256" key="3">
    <source>
        <dbReference type="ARBA" id="ARBA00022553"/>
    </source>
</evidence>
<dbReference type="InterPro" id="IPR001610">
    <property type="entry name" value="PAC"/>
</dbReference>
<dbReference type="CDD" id="cd00130">
    <property type="entry name" value="PAS"/>
    <property type="match status" value="4"/>
</dbReference>
<dbReference type="FunFam" id="3.30.450.20:FF:000099">
    <property type="entry name" value="Sensory box sensor histidine kinase"/>
    <property type="match status" value="3"/>
</dbReference>
<dbReference type="InterPro" id="IPR036890">
    <property type="entry name" value="HATPase_C_sf"/>
</dbReference>
<evidence type="ECO:0000259" key="6">
    <source>
        <dbReference type="PROSITE" id="PS50109"/>
    </source>
</evidence>
<dbReference type="InterPro" id="IPR000014">
    <property type="entry name" value="PAS"/>
</dbReference>
<dbReference type="Gene3D" id="3.30.565.10">
    <property type="entry name" value="Histidine kinase-like ATPase, C-terminal domain"/>
    <property type="match status" value="1"/>
</dbReference>
<dbReference type="PANTHER" id="PTHR43304">
    <property type="entry name" value="PHYTOCHROME-LIKE PROTEIN CPH1"/>
    <property type="match status" value="1"/>
</dbReference>
<proteinExistence type="predicted"/>
<dbReference type="InterPro" id="IPR000700">
    <property type="entry name" value="PAS-assoc_C"/>
</dbReference>
<keyword evidence="3" id="KW-0597">Phosphoprotein</keyword>
<dbReference type="InterPro" id="IPR003661">
    <property type="entry name" value="HisK_dim/P_dom"/>
</dbReference>
<dbReference type="GO" id="GO:0000155">
    <property type="term" value="F:phosphorelay sensor kinase activity"/>
    <property type="evidence" value="ECO:0007669"/>
    <property type="project" value="InterPro"/>
</dbReference>
<dbReference type="InterPro" id="IPR003594">
    <property type="entry name" value="HATPase_dom"/>
</dbReference>